<feature type="binding site" evidence="8">
    <location>
        <position position="134"/>
    </location>
    <ligand>
        <name>L-glutamine</name>
        <dbReference type="ChEBI" id="CHEBI:58359"/>
    </ligand>
</feature>
<reference evidence="9 11" key="1">
    <citation type="journal article" date="2011" name="Science">
        <title>Comparative functional genomics of the fission yeasts.</title>
        <authorList>
            <person name="Rhind N."/>
            <person name="Chen Z."/>
            <person name="Yassour M."/>
            <person name="Thompson D.A."/>
            <person name="Haas B.J."/>
            <person name="Habib N."/>
            <person name="Wapinski I."/>
            <person name="Roy S."/>
            <person name="Lin M.F."/>
            <person name="Heiman D.I."/>
            <person name="Young S.K."/>
            <person name="Furuya K."/>
            <person name="Guo Y."/>
            <person name="Pidoux A."/>
            <person name="Chen H.M."/>
            <person name="Robbertse B."/>
            <person name="Goldberg J.M."/>
            <person name="Aoki K."/>
            <person name="Bayne E.H."/>
            <person name="Berlin A.M."/>
            <person name="Desjardins C.A."/>
            <person name="Dobbs E."/>
            <person name="Dukaj L."/>
            <person name="Fan L."/>
            <person name="FitzGerald M.G."/>
            <person name="French C."/>
            <person name="Gujja S."/>
            <person name="Hansen K."/>
            <person name="Keifenheim D."/>
            <person name="Levin J.Z."/>
            <person name="Mosher R.A."/>
            <person name="Mueller C.A."/>
            <person name="Pfiffner J."/>
            <person name="Priest M."/>
            <person name="Russ C."/>
            <person name="Smialowska A."/>
            <person name="Swoboda P."/>
            <person name="Sykes S.M."/>
            <person name="Vaughn M."/>
            <person name="Vengrova S."/>
            <person name="Yoder R."/>
            <person name="Zeng Q."/>
            <person name="Allshire R."/>
            <person name="Baulcombe D."/>
            <person name="Birren B.W."/>
            <person name="Brown W."/>
            <person name="Ekwall K."/>
            <person name="Kellis M."/>
            <person name="Leatherwood J."/>
            <person name="Levin H."/>
            <person name="Margalit H."/>
            <person name="Martienssen R."/>
            <person name="Nieduszynski C.A."/>
            <person name="Spatafora J.W."/>
            <person name="Friedman N."/>
            <person name="Dalgaard J.Z."/>
            <person name="Baumann P."/>
            <person name="Niki H."/>
            <person name="Regev A."/>
            <person name="Nusbaum C."/>
        </authorList>
    </citation>
    <scope>NUCLEOTIDE SEQUENCE [LARGE SCALE GENOMIC DNA]</scope>
    <source>
        <strain evidence="11">yFS275 / FY16936</strain>
    </source>
</reference>
<dbReference type="JaponicusDB" id="SJAG_00691">
    <property type="gene designation" value="sno1"/>
</dbReference>
<dbReference type="HOGENOM" id="CLU_069674_0_0_1"/>
<dbReference type="EC" id="3.5.1.2" evidence="2"/>
<accession>B6JWB7</accession>
<dbReference type="InterPro" id="IPR021196">
    <property type="entry name" value="PdxT/SNO_CS"/>
</dbReference>
<keyword evidence="3" id="KW-0378">Hydrolase</keyword>
<protein>
    <recommendedName>
        <fullName evidence="2">glutaminase</fullName>
        <ecNumber evidence="2">3.5.1.2</ecNumber>
    </recommendedName>
</protein>
<evidence type="ECO:0000256" key="6">
    <source>
        <dbReference type="ARBA" id="ARBA00049534"/>
    </source>
</evidence>
<proteinExistence type="inferred from homology"/>
<dbReference type="RefSeq" id="XP_002171961.1">
    <property type="nucleotide sequence ID" value="XM_002171925.2"/>
</dbReference>
<feature type="binding site" evidence="8">
    <location>
        <begin position="170"/>
        <end position="171"/>
    </location>
    <ligand>
        <name>L-glutamine</name>
        <dbReference type="ChEBI" id="CHEBI:58359"/>
    </ligand>
</feature>
<dbReference type="GO" id="GO:0016829">
    <property type="term" value="F:lyase activity"/>
    <property type="evidence" value="ECO:0007669"/>
    <property type="project" value="UniProtKB-KW"/>
</dbReference>
<feature type="active site" description="Charge relay system" evidence="7">
    <location>
        <position position="211"/>
    </location>
</feature>
<dbReference type="GO" id="GO:1903600">
    <property type="term" value="C:glutaminase complex"/>
    <property type="evidence" value="ECO:0000318"/>
    <property type="project" value="GO_Central"/>
</dbReference>
<dbReference type="GO" id="GO:0005829">
    <property type="term" value="C:cytosol"/>
    <property type="evidence" value="ECO:0000318"/>
    <property type="project" value="GO_Central"/>
</dbReference>
<dbReference type="PROSITE" id="PS51273">
    <property type="entry name" value="GATASE_TYPE_1"/>
    <property type="match status" value="1"/>
</dbReference>
<name>B6JWB7_SCHJY</name>
<dbReference type="HAMAP" id="MF_01615">
    <property type="entry name" value="PdxT"/>
    <property type="match status" value="1"/>
</dbReference>
<dbReference type="STRING" id="402676.B6JWB7"/>
<evidence type="ECO:0000313" key="9">
    <source>
        <dbReference type="EMBL" id="EEB05668.1"/>
    </source>
</evidence>
<dbReference type="InterPro" id="IPR029062">
    <property type="entry name" value="Class_I_gatase-like"/>
</dbReference>
<dbReference type="PIRSF" id="PIRSF005639">
    <property type="entry name" value="Glut_amidoT_SNO"/>
    <property type="match status" value="1"/>
</dbReference>
<dbReference type="eggNOG" id="KOG3210">
    <property type="taxonomic scope" value="Eukaryota"/>
</dbReference>
<keyword evidence="4" id="KW-0315">Glutamine amidotransferase</keyword>
<dbReference type="GO" id="GO:0042823">
    <property type="term" value="P:pyridoxal phosphate biosynthetic process"/>
    <property type="evidence" value="ECO:0000318"/>
    <property type="project" value="GO_Central"/>
</dbReference>
<gene>
    <name evidence="10" type="primary">sno1</name>
    <name evidence="9" type="ORF">SJAG_00691</name>
</gene>
<evidence type="ECO:0000256" key="5">
    <source>
        <dbReference type="ARBA" id="ARBA00023239"/>
    </source>
</evidence>
<evidence type="ECO:0000256" key="2">
    <source>
        <dbReference type="ARBA" id="ARBA00012918"/>
    </source>
</evidence>
<dbReference type="OMA" id="GMIMLAD"/>
<keyword evidence="9" id="KW-0032">Aminotransferase</keyword>
<evidence type="ECO:0000256" key="7">
    <source>
        <dbReference type="PIRSR" id="PIRSR005639-1"/>
    </source>
</evidence>
<keyword evidence="9" id="KW-0808">Transferase</keyword>
<evidence type="ECO:0000313" key="10">
    <source>
        <dbReference type="JaponicusDB" id="SJAG_00691"/>
    </source>
</evidence>
<dbReference type="CDD" id="cd01749">
    <property type="entry name" value="GATase1_PB"/>
    <property type="match status" value="1"/>
</dbReference>
<feature type="active site" description="Nucleophile" evidence="7">
    <location>
        <position position="104"/>
    </location>
</feature>
<dbReference type="GO" id="GO:0008614">
    <property type="term" value="P:pyridoxine metabolic process"/>
    <property type="evidence" value="ECO:0000318"/>
    <property type="project" value="GO_Central"/>
</dbReference>
<dbReference type="Proteomes" id="UP000001744">
    <property type="component" value="Unassembled WGS sequence"/>
</dbReference>
<comment type="similarity">
    <text evidence="1">Belongs to the glutaminase PdxT/SNO family.</text>
</comment>
<comment type="catalytic activity">
    <reaction evidence="6">
        <text>L-glutamine + H2O = L-glutamate + NH4(+)</text>
        <dbReference type="Rhea" id="RHEA:15889"/>
        <dbReference type="ChEBI" id="CHEBI:15377"/>
        <dbReference type="ChEBI" id="CHEBI:28938"/>
        <dbReference type="ChEBI" id="CHEBI:29985"/>
        <dbReference type="ChEBI" id="CHEBI:58359"/>
        <dbReference type="EC" id="3.5.1.2"/>
    </reaction>
</comment>
<dbReference type="Pfam" id="PF01174">
    <property type="entry name" value="SNO"/>
    <property type="match status" value="1"/>
</dbReference>
<dbReference type="GeneID" id="7052109"/>
<keyword evidence="5" id="KW-0456">Lyase</keyword>
<dbReference type="PANTHER" id="PTHR31559">
    <property type="entry name" value="PYRIDOXAL 5'-PHOSPHATE SYNTHASE SUBUNIT SNO"/>
    <property type="match status" value="1"/>
</dbReference>
<organism evidence="9 11">
    <name type="scientific">Schizosaccharomyces japonicus (strain yFS275 / FY16936)</name>
    <name type="common">Fission yeast</name>
    <dbReference type="NCBI Taxonomy" id="402676"/>
    <lineage>
        <taxon>Eukaryota</taxon>
        <taxon>Fungi</taxon>
        <taxon>Dikarya</taxon>
        <taxon>Ascomycota</taxon>
        <taxon>Taphrinomycotina</taxon>
        <taxon>Schizosaccharomycetes</taxon>
        <taxon>Schizosaccharomycetales</taxon>
        <taxon>Schizosaccharomycetaceae</taxon>
        <taxon>Schizosaccharomyces</taxon>
    </lineage>
</organism>
<evidence type="ECO:0000313" key="11">
    <source>
        <dbReference type="Proteomes" id="UP000001744"/>
    </source>
</evidence>
<dbReference type="Gene3D" id="3.40.50.880">
    <property type="match status" value="1"/>
</dbReference>
<keyword evidence="11" id="KW-1185">Reference proteome</keyword>
<dbReference type="NCBIfam" id="TIGR03800">
    <property type="entry name" value="PLP_synth_Pdx2"/>
    <property type="match status" value="1"/>
</dbReference>
<dbReference type="PANTHER" id="PTHR31559:SF0">
    <property type="entry name" value="PYRIDOXAL 5'-PHOSPHATE SYNTHASE SUBUNIT SNO1-RELATED"/>
    <property type="match status" value="1"/>
</dbReference>
<dbReference type="EMBL" id="KE651166">
    <property type="protein sequence ID" value="EEB05668.1"/>
    <property type="molecule type" value="Genomic_DNA"/>
</dbReference>
<dbReference type="SUPFAM" id="SSF52317">
    <property type="entry name" value="Class I glutamine amidotransferase-like"/>
    <property type="match status" value="1"/>
</dbReference>
<evidence type="ECO:0000256" key="4">
    <source>
        <dbReference type="ARBA" id="ARBA00022962"/>
    </source>
</evidence>
<dbReference type="VEuPathDB" id="FungiDB:SJAG_00691"/>
<dbReference type="GO" id="GO:0004359">
    <property type="term" value="F:glutaminase activity"/>
    <property type="evidence" value="ECO:0007669"/>
    <property type="project" value="UniProtKB-EC"/>
</dbReference>
<dbReference type="AlphaFoldDB" id="B6JWB7"/>
<dbReference type="GO" id="GO:0008483">
    <property type="term" value="F:transaminase activity"/>
    <property type="evidence" value="ECO:0007669"/>
    <property type="project" value="UniProtKB-KW"/>
</dbReference>
<evidence type="ECO:0000256" key="1">
    <source>
        <dbReference type="ARBA" id="ARBA00008345"/>
    </source>
</evidence>
<dbReference type="OrthoDB" id="2039at2759"/>
<sequence length="239" mass="26414">MSSASMFGTVKRQADEGSDPVDVHVRVGVLALQGAFIEHINILNSFPGVQAFEVRSADDCEDIDGLVLPGGESSTMGRLIKIDTALRDVLDKLVAEGLPMWGTCAGMILLSKEALGGKFPDPHLLRAMDITVMRNFFGPQTMSFESLITVTDNMKFEHTKPMGPFPATFIRAPIASQIRSEDVKVLASIVHEGNEVVVAVEQGPFLGTSFHPELTDDNRWHEWWLKERVIPRKEHTRSC</sequence>
<dbReference type="InterPro" id="IPR002161">
    <property type="entry name" value="PdxT/SNO"/>
</dbReference>
<dbReference type="PROSITE" id="PS01236">
    <property type="entry name" value="PDXT_SNO_1"/>
    <property type="match status" value="1"/>
</dbReference>
<dbReference type="PROSITE" id="PS51130">
    <property type="entry name" value="PDXT_SNO_2"/>
    <property type="match status" value="1"/>
</dbReference>
<feature type="active site" description="Charge relay system" evidence="7">
    <location>
        <position position="213"/>
    </location>
</feature>
<evidence type="ECO:0000256" key="3">
    <source>
        <dbReference type="ARBA" id="ARBA00022801"/>
    </source>
</evidence>
<evidence type="ECO:0000256" key="8">
    <source>
        <dbReference type="PIRSR" id="PIRSR005639-2"/>
    </source>
</evidence>
<feature type="binding site" evidence="8">
    <location>
        <begin position="71"/>
        <end position="73"/>
    </location>
    <ligand>
        <name>L-glutamine</name>
        <dbReference type="ChEBI" id="CHEBI:58359"/>
    </ligand>
</feature>